<dbReference type="Gene3D" id="3.40.50.720">
    <property type="entry name" value="NAD(P)-binding Rossmann-like Domain"/>
    <property type="match status" value="1"/>
</dbReference>
<organism evidence="1 2">
    <name type="scientific">Nonomuraea typhae</name>
    <dbReference type="NCBI Taxonomy" id="2603600"/>
    <lineage>
        <taxon>Bacteria</taxon>
        <taxon>Bacillati</taxon>
        <taxon>Actinomycetota</taxon>
        <taxon>Actinomycetes</taxon>
        <taxon>Streptosporangiales</taxon>
        <taxon>Streptosporangiaceae</taxon>
        <taxon>Nonomuraea</taxon>
    </lineage>
</organism>
<gene>
    <name evidence="1" type="ORF">ACIBG2_03870</name>
</gene>
<dbReference type="Proteomes" id="UP001612741">
    <property type="component" value="Unassembled WGS sequence"/>
</dbReference>
<comment type="caution">
    <text evidence="1">The sequence shown here is derived from an EMBL/GenBank/DDBJ whole genome shotgun (WGS) entry which is preliminary data.</text>
</comment>
<name>A0ABW7YKR6_9ACTN</name>
<dbReference type="PANTHER" id="PTHR14097:SF8">
    <property type="entry name" value="NAD(P)-BINDING DOMAIN-CONTAINING PROTEIN"/>
    <property type="match status" value="1"/>
</dbReference>
<protein>
    <submittedName>
        <fullName evidence="1">Epimerase</fullName>
    </submittedName>
</protein>
<dbReference type="InterPro" id="IPR036291">
    <property type="entry name" value="NAD(P)-bd_dom_sf"/>
</dbReference>
<dbReference type="EMBL" id="JBITGY010000001">
    <property type="protein sequence ID" value="MFI6496495.1"/>
    <property type="molecule type" value="Genomic_DNA"/>
</dbReference>
<accession>A0ABW7YKR6</accession>
<reference evidence="1 2" key="1">
    <citation type="submission" date="2024-10" db="EMBL/GenBank/DDBJ databases">
        <title>The Natural Products Discovery Center: Release of the First 8490 Sequenced Strains for Exploring Actinobacteria Biosynthetic Diversity.</title>
        <authorList>
            <person name="Kalkreuter E."/>
            <person name="Kautsar S.A."/>
            <person name="Yang D."/>
            <person name="Bader C.D."/>
            <person name="Teijaro C.N."/>
            <person name="Fluegel L."/>
            <person name="Davis C.M."/>
            <person name="Simpson J.R."/>
            <person name="Lauterbach L."/>
            <person name="Steele A.D."/>
            <person name="Gui C."/>
            <person name="Meng S."/>
            <person name="Li G."/>
            <person name="Viehrig K."/>
            <person name="Ye F."/>
            <person name="Su P."/>
            <person name="Kiefer A.F."/>
            <person name="Nichols A."/>
            <person name="Cepeda A.J."/>
            <person name="Yan W."/>
            <person name="Fan B."/>
            <person name="Jiang Y."/>
            <person name="Adhikari A."/>
            <person name="Zheng C.-J."/>
            <person name="Schuster L."/>
            <person name="Cowan T.M."/>
            <person name="Smanski M.J."/>
            <person name="Chevrette M.G."/>
            <person name="De Carvalho L.P.S."/>
            <person name="Shen B."/>
        </authorList>
    </citation>
    <scope>NUCLEOTIDE SEQUENCE [LARGE SCALE GENOMIC DNA]</scope>
    <source>
        <strain evidence="1 2">NPDC050545</strain>
    </source>
</reference>
<evidence type="ECO:0000313" key="2">
    <source>
        <dbReference type="Proteomes" id="UP001612741"/>
    </source>
</evidence>
<dbReference type="SUPFAM" id="SSF51735">
    <property type="entry name" value="NAD(P)-binding Rossmann-fold domains"/>
    <property type="match status" value="1"/>
</dbReference>
<keyword evidence="2" id="KW-1185">Reference proteome</keyword>
<dbReference type="RefSeq" id="WP_397078665.1">
    <property type="nucleotide sequence ID" value="NZ_JBITGY010000001.1"/>
</dbReference>
<proteinExistence type="predicted"/>
<sequence>MRVILFGATGMVGRGALRECLLDAGVTQVLAVGRASCGVRHEKLTELITPDLFALEPIDGYDACLFCLGVSSAGMSEAAYRRVTYDLTVSVAEKLAVRRFCYVSGAGADGRAMWARVKSATEQALIAMEFDAYSFRPGYIQPMHGIRSRTAWYRLAYVAAAPVYPIVRRLIPGQVTSTETLGRAMLRVARDGYERPILETGDINLAGDRTSF</sequence>
<dbReference type="PANTHER" id="PTHR14097">
    <property type="entry name" value="OXIDOREDUCTASE HTATIP2"/>
    <property type="match status" value="1"/>
</dbReference>
<evidence type="ECO:0000313" key="1">
    <source>
        <dbReference type="EMBL" id="MFI6496495.1"/>
    </source>
</evidence>